<dbReference type="InterPro" id="IPR008334">
    <property type="entry name" value="5'-Nucleotdase_C"/>
</dbReference>
<dbReference type="Pfam" id="PF00149">
    <property type="entry name" value="Metallophos"/>
    <property type="match status" value="1"/>
</dbReference>
<dbReference type="PROSITE" id="PS51257">
    <property type="entry name" value="PROKAR_LIPOPROTEIN"/>
    <property type="match status" value="1"/>
</dbReference>
<evidence type="ECO:0000256" key="1">
    <source>
        <dbReference type="ARBA" id="ARBA00022729"/>
    </source>
</evidence>
<dbReference type="InterPro" id="IPR036907">
    <property type="entry name" value="5'-Nucleotdase_C_sf"/>
</dbReference>
<dbReference type="PANTHER" id="PTHR11575:SF46">
    <property type="entry name" value="PROTEIN USHA"/>
    <property type="match status" value="1"/>
</dbReference>
<keyword evidence="6" id="KW-1185">Reference proteome</keyword>
<keyword evidence="1 2" id="KW-0732">Signal</keyword>
<feature type="domain" description="Calcineurin-like phosphoesterase" evidence="3">
    <location>
        <begin position="31"/>
        <end position="246"/>
    </location>
</feature>
<evidence type="ECO:0000313" key="6">
    <source>
        <dbReference type="Proteomes" id="UP001228690"/>
    </source>
</evidence>
<dbReference type="NCBIfam" id="TIGR01530">
    <property type="entry name" value="nadN"/>
    <property type="match status" value="1"/>
</dbReference>
<dbReference type="InterPro" id="IPR006420">
    <property type="entry name" value="NadN"/>
</dbReference>
<feature type="signal peptide" evidence="2">
    <location>
        <begin position="1"/>
        <end position="25"/>
    </location>
</feature>
<protein>
    <submittedName>
        <fullName evidence="5">NAD nucleotidase</fullName>
    </submittedName>
</protein>
<feature type="domain" description="5'-Nucleotidase C-terminal" evidence="4">
    <location>
        <begin position="411"/>
        <end position="555"/>
    </location>
</feature>
<dbReference type="Gene3D" id="3.60.21.10">
    <property type="match status" value="1"/>
</dbReference>
<evidence type="ECO:0000256" key="2">
    <source>
        <dbReference type="RuleBase" id="RU362119"/>
    </source>
</evidence>
<dbReference type="InterPro" id="IPR029052">
    <property type="entry name" value="Metallo-depent_PP-like"/>
</dbReference>
<gene>
    <name evidence="5" type="primary">nadN</name>
    <name evidence="5" type="ORF">P0082_04440</name>
</gene>
<organism evidence="5 6">
    <name type="scientific">Candidatus Haliotispira prima</name>
    <dbReference type="NCBI Taxonomy" id="3034016"/>
    <lineage>
        <taxon>Bacteria</taxon>
        <taxon>Pseudomonadati</taxon>
        <taxon>Spirochaetota</taxon>
        <taxon>Spirochaetia</taxon>
        <taxon>Spirochaetales</taxon>
        <taxon>Spirochaetaceae</taxon>
        <taxon>Candidatus Haliotispira</taxon>
    </lineage>
</organism>
<keyword evidence="2" id="KW-0378">Hydrolase</keyword>
<sequence>MIKNVGYFFVLLCVFFVVGCSGAQSADFEVTLLHVNDTHSHIDSSSIDLQLGGAKTRTKIGGYSQMISFIKEKYDSGVNPVLINAGDSITGTLYYTLFDGEPGAKLLNLLPWDATILGNHEFDAGDEGLLTFLNFLEVPVISANVVPQAGNILEGKWEPYRIIERDGEKIGIIGIDIVGKTQNSSNPSDQITFLDEIETAQKYADLLTEQGVNKIIVASHYGYSNEIRLAQETSNIDVVVGGDSHTLLGGDALTSVGLSPEGPYPTVVKSKTGDSVLVVQAHEYAQIVGVLSLSFDAEGIITKYEGTPVVLLHDTFRRKNADDKRVELEGDDREAVYKDIEANANLTIVQPESGSQDVLEIYRQAEEITNEYKDQLKDLQEDVIGAATEEIPGGSKLRIPSPENPQGHFTAAVTAQAFLEELQSMGKGNVDGVIQNAGGVRTPISKGDITYSTAYTLLPFANTLYLIQLTGEQIRNTLEDAVEYALSPDGSSGAFPYTAGIRYSVDITDSKEKGSRISDIEVETDSSWNPIDMDKLYMIGVNSYIAGGKDGYITLGEVAKEEGRGTDTYLDYANSFVNYVQKYRNIAKPETTNVTVQF</sequence>
<evidence type="ECO:0000313" key="5">
    <source>
        <dbReference type="EMBL" id="WGK70114.1"/>
    </source>
</evidence>
<evidence type="ECO:0000259" key="3">
    <source>
        <dbReference type="Pfam" id="PF00149"/>
    </source>
</evidence>
<dbReference type="InterPro" id="IPR006179">
    <property type="entry name" value="5_nucleotidase/apyrase"/>
</dbReference>
<proteinExistence type="inferred from homology"/>
<accession>A0ABY8MJG5</accession>
<dbReference type="SUPFAM" id="SSF56300">
    <property type="entry name" value="Metallo-dependent phosphatases"/>
    <property type="match status" value="1"/>
</dbReference>
<dbReference type="Gene3D" id="3.90.780.10">
    <property type="entry name" value="5'-Nucleotidase, C-terminal domain"/>
    <property type="match status" value="1"/>
</dbReference>
<name>A0ABY8MJG5_9SPIO</name>
<dbReference type="RefSeq" id="WP_326928321.1">
    <property type="nucleotide sequence ID" value="NZ_CP123443.1"/>
</dbReference>
<dbReference type="EMBL" id="CP123443">
    <property type="protein sequence ID" value="WGK70114.1"/>
    <property type="molecule type" value="Genomic_DNA"/>
</dbReference>
<dbReference type="PANTHER" id="PTHR11575">
    <property type="entry name" value="5'-NUCLEOTIDASE-RELATED"/>
    <property type="match status" value="1"/>
</dbReference>
<reference evidence="5 6" key="1">
    <citation type="submission" date="2023-04" db="EMBL/GenBank/DDBJ databases">
        <title>Spirochaete genome identified in red abalone sample constitutes a novel genus.</title>
        <authorList>
            <person name="Sharma S.P."/>
            <person name="Purcell C.M."/>
            <person name="Hyde J.R."/>
            <person name="Severin A.J."/>
        </authorList>
    </citation>
    <scope>NUCLEOTIDE SEQUENCE [LARGE SCALE GENOMIC DNA]</scope>
    <source>
        <strain evidence="5 6">SP-2023</strain>
    </source>
</reference>
<feature type="chain" id="PRO_5044951103" evidence="2">
    <location>
        <begin position="26"/>
        <end position="598"/>
    </location>
</feature>
<dbReference type="Proteomes" id="UP001228690">
    <property type="component" value="Chromosome"/>
</dbReference>
<evidence type="ECO:0000259" key="4">
    <source>
        <dbReference type="Pfam" id="PF02872"/>
    </source>
</evidence>
<dbReference type="SUPFAM" id="SSF55816">
    <property type="entry name" value="5'-nucleotidase (syn. UDP-sugar hydrolase), C-terminal domain"/>
    <property type="match status" value="1"/>
</dbReference>
<dbReference type="Pfam" id="PF02872">
    <property type="entry name" value="5_nucleotid_C"/>
    <property type="match status" value="1"/>
</dbReference>
<keyword evidence="2" id="KW-0547">Nucleotide-binding</keyword>
<comment type="similarity">
    <text evidence="2">Belongs to the 5'-nucleotidase family.</text>
</comment>
<dbReference type="InterPro" id="IPR004843">
    <property type="entry name" value="Calcineurin-like_PHP"/>
</dbReference>
<dbReference type="PRINTS" id="PR01607">
    <property type="entry name" value="APYRASEFAMLY"/>
</dbReference>